<feature type="transmembrane region" description="Helical" evidence="4">
    <location>
        <begin position="330"/>
        <end position="349"/>
    </location>
</feature>
<keyword evidence="4" id="KW-0472">Membrane</keyword>
<dbReference type="PANTHER" id="PTHR44227">
    <property type="match status" value="1"/>
</dbReference>
<keyword evidence="2 3" id="KW-0802">TPR repeat</keyword>
<feature type="transmembrane region" description="Helical" evidence="4">
    <location>
        <begin position="390"/>
        <end position="414"/>
    </location>
</feature>
<feature type="transmembrane region" description="Helical" evidence="4">
    <location>
        <begin position="99"/>
        <end position="117"/>
    </location>
</feature>
<feature type="transmembrane region" description="Helical" evidence="4">
    <location>
        <begin position="182"/>
        <end position="205"/>
    </location>
</feature>
<evidence type="ECO:0000256" key="4">
    <source>
        <dbReference type="SAM" id="Phobius"/>
    </source>
</evidence>
<evidence type="ECO:0000259" key="5">
    <source>
        <dbReference type="Pfam" id="PF13231"/>
    </source>
</evidence>
<feature type="domain" description="Glycosyltransferase RgtA/B/C/D-like" evidence="5">
    <location>
        <begin position="103"/>
        <end position="207"/>
    </location>
</feature>
<feature type="transmembrane region" description="Helical" evidence="4">
    <location>
        <begin position="153"/>
        <end position="170"/>
    </location>
</feature>
<dbReference type="EMBL" id="OJIN01000080">
    <property type="protein sequence ID" value="SPD73141.1"/>
    <property type="molecule type" value="Genomic_DNA"/>
</dbReference>
<feature type="repeat" description="TPR" evidence="3">
    <location>
        <begin position="465"/>
        <end position="498"/>
    </location>
</feature>
<keyword evidence="4" id="KW-1133">Transmembrane helix</keyword>
<feature type="transmembrane region" description="Helical" evidence="4">
    <location>
        <begin position="124"/>
        <end position="141"/>
    </location>
</feature>
<dbReference type="InterPro" id="IPR011990">
    <property type="entry name" value="TPR-like_helical_dom_sf"/>
</dbReference>
<evidence type="ECO:0000256" key="2">
    <source>
        <dbReference type="ARBA" id="ARBA00022803"/>
    </source>
</evidence>
<feature type="repeat" description="TPR" evidence="3">
    <location>
        <begin position="564"/>
        <end position="597"/>
    </location>
</feature>
<keyword evidence="1" id="KW-0677">Repeat</keyword>
<protein>
    <submittedName>
        <fullName evidence="6">Tetratricopeptide repeat protein</fullName>
    </submittedName>
</protein>
<gene>
    <name evidence="6" type="ORF">PITCH_A1700017</name>
</gene>
<dbReference type="Pfam" id="PF13414">
    <property type="entry name" value="TPR_11"/>
    <property type="match status" value="2"/>
</dbReference>
<dbReference type="PANTHER" id="PTHR44227:SF3">
    <property type="entry name" value="PROTEIN O-MANNOSYL-TRANSFERASE TMTC4"/>
    <property type="match status" value="1"/>
</dbReference>
<dbReference type="InterPro" id="IPR038731">
    <property type="entry name" value="RgtA/B/C-like"/>
</dbReference>
<accession>A0A445MUW0</accession>
<evidence type="ECO:0000256" key="3">
    <source>
        <dbReference type="PROSITE-ProRule" id="PRU00339"/>
    </source>
</evidence>
<feature type="transmembrane region" description="Helical" evidence="4">
    <location>
        <begin position="361"/>
        <end position="378"/>
    </location>
</feature>
<feature type="repeat" description="TPR" evidence="3">
    <location>
        <begin position="598"/>
        <end position="631"/>
    </location>
</feature>
<proteinExistence type="predicted"/>
<organism evidence="6">
    <name type="scientific">uncultured Desulfobacterium sp</name>
    <dbReference type="NCBI Taxonomy" id="201089"/>
    <lineage>
        <taxon>Bacteria</taxon>
        <taxon>Pseudomonadati</taxon>
        <taxon>Thermodesulfobacteriota</taxon>
        <taxon>Desulfobacteria</taxon>
        <taxon>Desulfobacterales</taxon>
        <taxon>Desulfobacteriaceae</taxon>
        <taxon>Desulfobacterium</taxon>
        <taxon>environmental samples</taxon>
    </lineage>
</organism>
<feature type="transmembrane region" description="Helical" evidence="4">
    <location>
        <begin position="238"/>
        <end position="254"/>
    </location>
</feature>
<dbReference type="InterPro" id="IPR019734">
    <property type="entry name" value="TPR_rpt"/>
</dbReference>
<sequence>MSDNNEFIKTGLMRWHSFFICLFLTVSTLSVYHQVRDFEFVNLDDSVYVSDNEHVTQGLSFKNIRWALTAEVAANWHPLTIISHMLDCGLYGLNPGHHHLTSLFFHIANSLLLFLVLKRMTGALWQCAFVAALFALHPLHVESVAWVSERKDVLSTFFMMLALWAYARYVERPGVKTYIPVAVFFVLGLMSKPMLVTLPFVLLLLDLWPLNRLQFEKTIGPAYTQEALSLSRLVFEKIPLFALSAASCIVTYLYQQSGGSVVSVFTYPLYKRVVNAFVSYIHYLLKMIWPFKLAAFYPNLDSIPLWQACGAIALFALITFFALRSYKRYPLIFVGWFWYVGTLMPVIGLVQVGEQAMADRYTYIPLIGIFIMIAWGVPELLTRFKFKTKLLAALSSIIILVLIPITWLQVGVWANSISLFKHAIKVTDKNYFALNNLAFPLVNQGRIDEAIIHLKEALKIYPGYAKAHYNLGVLLERKGKAENAIRQYLLALRTDPSSKGTHTALGSVLATQGNYEKAIEHLNKGFDDPVKALLRMGDVLFSSGHEIEAAHYYALLLEKDPDSLHAHYSLGSIFAKQGDLKKAEVHFKEAIRIDNNFAEGHTNLGYVMLQQGNEDEGIRNFYEAIRIDPEKSINAYYNLAWSYWSPFCL</sequence>
<dbReference type="SMART" id="SM00028">
    <property type="entry name" value="TPR"/>
    <property type="match status" value="5"/>
</dbReference>
<dbReference type="Pfam" id="PF13181">
    <property type="entry name" value="TPR_8"/>
    <property type="match status" value="1"/>
</dbReference>
<reference evidence="6" key="1">
    <citation type="submission" date="2018-01" db="EMBL/GenBank/DDBJ databases">
        <authorList>
            <person name="Regsiter A."/>
            <person name="William W."/>
        </authorList>
    </citation>
    <scope>NUCLEOTIDE SEQUENCE</scope>
    <source>
        <strain evidence="6">TRIP AH-1</strain>
    </source>
</reference>
<dbReference type="InterPro" id="IPR052346">
    <property type="entry name" value="O-mannosyl-transferase_TMTC"/>
</dbReference>
<keyword evidence="4" id="KW-0812">Transmembrane</keyword>
<evidence type="ECO:0000256" key="1">
    <source>
        <dbReference type="ARBA" id="ARBA00022737"/>
    </source>
</evidence>
<dbReference type="GO" id="GO:0000030">
    <property type="term" value="F:mannosyltransferase activity"/>
    <property type="evidence" value="ECO:0007669"/>
    <property type="project" value="TreeGrafter"/>
</dbReference>
<evidence type="ECO:0000313" key="6">
    <source>
        <dbReference type="EMBL" id="SPD73141.1"/>
    </source>
</evidence>
<dbReference type="Gene3D" id="1.25.40.10">
    <property type="entry name" value="Tetratricopeptide repeat domain"/>
    <property type="match status" value="2"/>
</dbReference>
<feature type="transmembrane region" description="Helical" evidence="4">
    <location>
        <begin position="12"/>
        <end position="32"/>
    </location>
</feature>
<dbReference type="PROSITE" id="PS50293">
    <property type="entry name" value="TPR_REGION"/>
    <property type="match status" value="1"/>
</dbReference>
<dbReference type="GO" id="GO:0035269">
    <property type="term" value="P:protein O-linked glycosylation via mannose"/>
    <property type="evidence" value="ECO:0007669"/>
    <property type="project" value="TreeGrafter"/>
</dbReference>
<name>A0A445MUW0_9BACT</name>
<dbReference type="PROSITE" id="PS50005">
    <property type="entry name" value="TPR"/>
    <property type="match status" value="3"/>
</dbReference>
<dbReference type="Pfam" id="PF13231">
    <property type="entry name" value="PMT_2"/>
    <property type="match status" value="1"/>
</dbReference>
<dbReference type="AlphaFoldDB" id="A0A445MUW0"/>
<feature type="transmembrane region" description="Helical" evidence="4">
    <location>
        <begin position="303"/>
        <end position="323"/>
    </location>
</feature>
<dbReference type="GO" id="GO:0030968">
    <property type="term" value="P:endoplasmic reticulum unfolded protein response"/>
    <property type="evidence" value="ECO:0007669"/>
    <property type="project" value="TreeGrafter"/>
</dbReference>
<dbReference type="SUPFAM" id="SSF81901">
    <property type="entry name" value="HCP-like"/>
    <property type="match status" value="1"/>
</dbReference>